<evidence type="ECO:0000313" key="5">
    <source>
        <dbReference type="Proteomes" id="UP001208186"/>
    </source>
</evidence>
<proteinExistence type="predicted"/>
<dbReference type="AlphaFoldDB" id="A0AAE3ICX9"/>
<dbReference type="EMBL" id="JAOPKD010000019">
    <property type="protein sequence ID" value="MCU4728091.1"/>
    <property type="molecule type" value="Genomic_DNA"/>
</dbReference>
<gene>
    <name evidence="4" type="ORF">OB914_14125</name>
    <name evidence="3" type="ORF">OB916_16335</name>
</gene>
<dbReference type="InterPro" id="IPR058486">
    <property type="entry name" value="DUF8173"/>
</dbReference>
<keyword evidence="5" id="KW-1185">Reference proteome</keyword>
<feature type="transmembrane region" description="Helical" evidence="1">
    <location>
        <begin position="20"/>
        <end position="44"/>
    </location>
</feature>
<dbReference type="Proteomes" id="UP001208186">
    <property type="component" value="Unassembled WGS sequence"/>
</dbReference>
<keyword evidence="1" id="KW-0812">Transmembrane</keyword>
<protein>
    <recommendedName>
        <fullName evidence="2">DUF8173 domain-containing protein</fullName>
    </recommendedName>
</protein>
<dbReference type="Pfam" id="PF26514">
    <property type="entry name" value="DUF8173"/>
    <property type="match status" value="1"/>
</dbReference>
<evidence type="ECO:0000259" key="2">
    <source>
        <dbReference type="Pfam" id="PF26514"/>
    </source>
</evidence>
<reference evidence="4" key="1">
    <citation type="submission" date="2023-02" db="EMBL/GenBank/DDBJ databases">
        <title>Enrichment on poylsaccharides allowed isolation of novel metabolic and taxonomic groups of Haloarchaea.</title>
        <authorList>
            <person name="Sorokin D.Y."/>
            <person name="Elcheninov A.G."/>
            <person name="Khizhniak T.V."/>
            <person name="Kolganova T.V."/>
            <person name="Kublanov I.V."/>
        </authorList>
    </citation>
    <scope>NUCLEOTIDE SEQUENCE</scope>
    <source>
        <strain evidence="3 5">HArc-curdl5-1</strain>
        <strain evidence="4">HArc-curdl7</strain>
    </source>
</reference>
<evidence type="ECO:0000313" key="6">
    <source>
        <dbReference type="Proteomes" id="UP001209746"/>
    </source>
</evidence>
<accession>A0AAE3ICX9</accession>
<name>A0AAE3ICX9_9EURY</name>
<comment type="caution">
    <text evidence="4">The sequence shown here is derived from an EMBL/GenBank/DDBJ whole genome shotgun (WGS) entry which is preliminary data.</text>
</comment>
<evidence type="ECO:0000313" key="3">
    <source>
        <dbReference type="EMBL" id="MCU4719613.1"/>
    </source>
</evidence>
<feature type="domain" description="DUF8173" evidence="2">
    <location>
        <begin position="21"/>
        <end position="163"/>
    </location>
</feature>
<evidence type="ECO:0000256" key="1">
    <source>
        <dbReference type="SAM" id="Phobius"/>
    </source>
</evidence>
<keyword evidence="1" id="KW-0472">Membrane</keyword>
<dbReference type="EMBL" id="JAOPKC010000034">
    <property type="protein sequence ID" value="MCU4719613.1"/>
    <property type="molecule type" value="Genomic_DNA"/>
</dbReference>
<sequence>MAAFRIVLQSCALGESSDLVIGLGGGAVIAFVATLLGGVFLTTFTPRYTDRMIGAVRARPLGSLLYGLLSMLTAGLVVLLLWMTVIAAPVALVLLVASVVAVVLGATTVFLGIAGRLVDIDDHWFATLVLAAALNAGLVLTGVGGLASVAAAAAGFGAMLNDYIG</sequence>
<feature type="transmembrane region" description="Helical" evidence="1">
    <location>
        <begin position="125"/>
        <end position="158"/>
    </location>
</feature>
<feature type="transmembrane region" description="Helical" evidence="1">
    <location>
        <begin position="64"/>
        <end position="85"/>
    </location>
</feature>
<dbReference type="Proteomes" id="UP001209746">
    <property type="component" value="Unassembled WGS sequence"/>
</dbReference>
<dbReference type="RefSeq" id="WP_315910361.1">
    <property type="nucleotide sequence ID" value="NZ_JAOPKC010000034.1"/>
</dbReference>
<evidence type="ECO:0000313" key="4">
    <source>
        <dbReference type="EMBL" id="MCU4728091.1"/>
    </source>
</evidence>
<keyword evidence="1" id="KW-1133">Transmembrane helix</keyword>
<organism evidence="4 6">
    <name type="scientific">Halapricum hydrolyticum</name>
    <dbReference type="NCBI Taxonomy" id="2979991"/>
    <lineage>
        <taxon>Archaea</taxon>
        <taxon>Methanobacteriati</taxon>
        <taxon>Methanobacteriota</taxon>
        <taxon>Stenosarchaea group</taxon>
        <taxon>Halobacteria</taxon>
        <taxon>Halobacteriales</taxon>
        <taxon>Haloarculaceae</taxon>
        <taxon>Halapricum</taxon>
    </lineage>
</organism>
<feature type="transmembrane region" description="Helical" evidence="1">
    <location>
        <begin position="91"/>
        <end position="113"/>
    </location>
</feature>